<keyword evidence="2" id="KW-0815">Transposition</keyword>
<comment type="catalytic activity">
    <reaction evidence="20">
        <text>DNA(n) + a 2'-deoxyribonucleoside 5'-triphosphate = DNA(n+1) + diphosphate</text>
        <dbReference type="Rhea" id="RHEA:22508"/>
        <dbReference type="Rhea" id="RHEA-COMP:17339"/>
        <dbReference type="Rhea" id="RHEA-COMP:17340"/>
        <dbReference type="ChEBI" id="CHEBI:33019"/>
        <dbReference type="ChEBI" id="CHEBI:61560"/>
        <dbReference type="ChEBI" id="CHEBI:173112"/>
        <dbReference type="EC" id="2.7.7.7"/>
    </reaction>
</comment>
<dbReference type="GO" id="GO:0004519">
    <property type="term" value="F:endonuclease activity"/>
    <property type="evidence" value="ECO:0007669"/>
    <property type="project" value="UniProtKB-KW"/>
</dbReference>
<dbReference type="GO" id="GO:0003887">
    <property type="term" value="F:DNA-directed DNA polymerase activity"/>
    <property type="evidence" value="ECO:0007669"/>
    <property type="project" value="UniProtKB-KW"/>
</dbReference>
<keyword evidence="16" id="KW-0808">Transferase</keyword>
<evidence type="ECO:0000313" key="23">
    <source>
        <dbReference type="EMBL" id="KAF7776613.1"/>
    </source>
</evidence>
<evidence type="ECO:0000256" key="19">
    <source>
        <dbReference type="ARBA" id="ARBA00048173"/>
    </source>
</evidence>
<dbReference type="Gene3D" id="3.30.420.10">
    <property type="entry name" value="Ribonuclease H-like superfamily/Ribonuclease H"/>
    <property type="match status" value="1"/>
</dbReference>
<dbReference type="Pfam" id="PF14223">
    <property type="entry name" value="Retrotran_gag_2"/>
    <property type="match status" value="1"/>
</dbReference>
<keyword evidence="11" id="KW-0067">ATP-binding</keyword>
<evidence type="ECO:0000256" key="14">
    <source>
        <dbReference type="ARBA" id="ARBA00022908"/>
    </source>
</evidence>
<keyword evidence="17" id="KW-0917">Virion maturation</keyword>
<keyword evidence="8" id="KW-0547">Nucleotide-binding</keyword>
<feature type="compositionally biased region" description="Low complexity" evidence="21">
    <location>
        <begin position="65"/>
        <end position="79"/>
    </location>
</feature>
<evidence type="ECO:0000256" key="17">
    <source>
        <dbReference type="ARBA" id="ARBA00023113"/>
    </source>
</evidence>
<dbReference type="InterPro" id="IPR054722">
    <property type="entry name" value="PolX-like_BBD"/>
</dbReference>
<dbReference type="InterPro" id="IPR036397">
    <property type="entry name" value="RNaseH_sf"/>
</dbReference>
<sequence length="669" mass="73405">MSGTGGSAPPVFADGAKFNGSNWVSWNGLIQIAADLRGVAGYLDGSVPRPTTPSPNPLTIPIPSSPTTQTSPPVMTTHTPTDSPWESTTPSPTEWRVRNAWAMGLLIYNTTDPIGLGINIHGSAAEAWKSYIDTYQVASEVAVLNAELDLRNMAYSDGQDFVEFISRIRTKWSNATALGAKIDDKAFRTIILNSLPRSWDPIVVTLYTTQSSREAINQLMAHWARISRDRVNNPQTSTSALQTSTSNRNRERRGQSPLLCTNSNCGRRGHTIENCYWPGGGKAGQFPAFFGRRGGRNTNTPNQNTTANVTTTTSSDNTTTNTEPKVFALAAAVAVNSRSSEVANLNSNILTLLDSGASDHCFVQKESFSQYQPITPPRTGNSVGKGSTFTIEGSGTITFTTEVEGVVSKVMISNCLHTPHLRSNLISVSKLVSKGSKISFEGNLAVVRNAEGRSVLTAVKRDGLYVITTNSLHYPSANAVQAKRKVVPYDVWHRRLGHIPTDVISRMLKEELVDGLHVGGEVGLSALCEDCIYGKHTTHPFNDTTPLETEALERIYVDIWGPAPVESAGGSRYFMLLMDGATSYRRVYFLPSKSADDTLRVFRNYHVESERQTGKKLKRVRLDMGREWHNAKWDEYVKGSGILLEFTTPYAHQQNGKAERSMRTLLVLK</sequence>
<proteinExistence type="predicted"/>
<feature type="domain" description="Integrase catalytic" evidence="22">
    <location>
        <begin position="542"/>
        <end position="669"/>
    </location>
</feature>
<dbReference type="GO" id="GO:0003723">
    <property type="term" value="F:RNA binding"/>
    <property type="evidence" value="ECO:0007669"/>
    <property type="project" value="UniProtKB-KW"/>
</dbReference>
<keyword evidence="14" id="KW-0229">DNA integration</keyword>
<evidence type="ECO:0000256" key="1">
    <source>
        <dbReference type="ARBA" id="ARBA00002180"/>
    </source>
</evidence>
<feature type="region of interest" description="Disordered" evidence="21">
    <location>
        <begin position="287"/>
        <end position="320"/>
    </location>
</feature>
<dbReference type="PROSITE" id="PS50994">
    <property type="entry name" value="INTEGRASE"/>
    <property type="match status" value="1"/>
</dbReference>
<keyword evidence="7" id="KW-0479">Metal-binding</keyword>
<evidence type="ECO:0000256" key="6">
    <source>
        <dbReference type="ARBA" id="ARBA00022722"/>
    </source>
</evidence>
<comment type="caution">
    <text evidence="23">The sequence shown here is derived from an EMBL/GenBank/DDBJ whole genome shotgun (WGS) entry which is preliminary data.</text>
</comment>
<evidence type="ECO:0000256" key="5">
    <source>
        <dbReference type="ARBA" id="ARBA00022695"/>
    </source>
</evidence>
<keyword evidence="18" id="KW-0233">DNA recombination</keyword>
<evidence type="ECO:0000256" key="9">
    <source>
        <dbReference type="ARBA" id="ARBA00022759"/>
    </source>
</evidence>
<dbReference type="InterPro" id="IPR012337">
    <property type="entry name" value="RNaseH-like_sf"/>
</dbReference>
<feature type="compositionally biased region" description="Pro residues" evidence="21">
    <location>
        <begin position="50"/>
        <end position="64"/>
    </location>
</feature>
<dbReference type="PANTHER" id="PTHR42648">
    <property type="entry name" value="TRANSPOSASE, PUTATIVE-RELATED"/>
    <property type="match status" value="1"/>
</dbReference>
<dbReference type="InterPro" id="IPR039537">
    <property type="entry name" value="Retrotran_Ty1/copia-like"/>
</dbReference>
<dbReference type="Pfam" id="PF13976">
    <property type="entry name" value="gag_pre-integrs"/>
    <property type="match status" value="1"/>
</dbReference>
<dbReference type="GO" id="GO:0005634">
    <property type="term" value="C:nucleus"/>
    <property type="evidence" value="ECO:0007669"/>
    <property type="project" value="UniProtKB-ARBA"/>
</dbReference>
<evidence type="ECO:0000256" key="11">
    <source>
        <dbReference type="ARBA" id="ARBA00022840"/>
    </source>
</evidence>
<dbReference type="InterPro" id="IPR001584">
    <property type="entry name" value="Integrase_cat-core"/>
</dbReference>
<keyword evidence="12" id="KW-0460">Magnesium</keyword>
<organism evidence="23 24">
    <name type="scientific">Agaricus bisporus var. burnettii</name>
    <dbReference type="NCBI Taxonomy" id="192524"/>
    <lineage>
        <taxon>Eukaryota</taxon>
        <taxon>Fungi</taxon>
        <taxon>Dikarya</taxon>
        <taxon>Basidiomycota</taxon>
        <taxon>Agaricomycotina</taxon>
        <taxon>Agaricomycetes</taxon>
        <taxon>Agaricomycetidae</taxon>
        <taxon>Agaricales</taxon>
        <taxon>Agaricineae</taxon>
        <taxon>Agaricaceae</taxon>
        <taxon>Agaricus</taxon>
    </lineage>
</organism>
<feature type="region of interest" description="Disordered" evidence="21">
    <location>
        <begin position="230"/>
        <end position="258"/>
    </location>
</feature>
<accession>A0A8H7KHX6</accession>
<dbReference type="GO" id="GO:0006508">
    <property type="term" value="P:proteolysis"/>
    <property type="evidence" value="ECO:0007669"/>
    <property type="project" value="UniProtKB-KW"/>
</dbReference>
<keyword evidence="15" id="KW-0695">RNA-directed DNA polymerase</keyword>
<evidence type="ECO:0000256" key="13">
    <source>
        <dbReference type="ARBA" id="ARBA00022884"/>
    </source>
</evidence>
<dbReference type="GO" id="GO:0032196">
    <property type="term" value="P:transposition"/>
    <property type="evidence" value="ECO:0007669"/>
    <property type="project" value="UniProtKB-KW"/>
</dbReference>
<gene>
    <name evidence="23" type="ORF">Agabi119p4_5006</name>
</gene>
<evidence type="ECO:0000256" key="12">
    <source>
        <dbReference type="ARBA" id="ARBA00022842"/>
    </source>
</evidence>
<keyword evidence="13" id="KW-0694">RNA-binding</keyword>
<evidence type="ECO:0000256" key="20">
    <source>
        <dbReference type="ARBA" id="ARBA00049244"/>
    </source>
</evidence>
<evidence type="ECO:0000256" key="7">
    <source>
        <dbReference type="ARBA" id="ARBA00022723"/>
    </source>
</evidence>
<dbReference type="InterPro" id="IPR025724">
    <property type="entry name" value="GAG-pre-integrase_dom"/>
</dbReference>
<feature type="compositionally biased region" description="Polar residues" evidence="21">
    <location>
        <begin position="80"/>
        <end position="92"/>
    </location>
</feature>
<evidence type="ECO:0000259" key="22">
    <source>
        <dbReference type="PROSITE" id="PS50994"/>
    </source>
</evidence>
<dbReference type="GO" id="GO:0006310">
    <property type="term" value="P:DNA recombination"/>
    <property type="evidence" value="ECO:0007669"/>
    <property type="project" value="UniProtKB-KW"/>
</dbReference>
<feature type="compositionally biased region" description="Low complexity" evidence="21">
    <location>
        <begin position="297"/>
        <end position="320"/>
    </location>
</feature>
<keyword evidence="5" id="KW-0548">Nucleotidyltransferase</keyword>
<keyword evidence="3" id="KW-1188">Viral release from host cell</keyword>
<keyword evidence="6" id="KW-0540">Nuclease</keyword>
<name>A0A8H7KHX6_AGABI</name>
<evidence type="ECO:0000256" key="16">
    <source>
        <dbReference type="ARBA" id="ARBA00022932"/>
    </source>
</evidence>
<feature type="region of interest" description="Disordered" evidence="21">
    <location>
        <begin position="47"/>
        <end position="92"/>
    </location>
</feature>
<evidence type="ECO:0000256" key="8">
    <source>
        <dbReference type="ARBA" id="ARBA00022741"/>
    </source>
</evidence>
<dbReference type="GO" id="GO:0003964">
    <property type="term" value="F:RNA-directed DNA polymerase activity"/>
    <property type="evidence" value="ECO:0007669"/>
    <property type="project" value="UniProtKB-KW"/>
</dbReference>
<keyword evidence="4" id="KW-0645">Protease</keyword>
<dbReference type="AlphaFoldDB" id="A0A8H7KHX6"/>
<dbReference type="GO" id="GO:0008233">
    <property type="term" value="F:peptidase activity"/>
    <property type="evidence" value="ECO:0007669"/>
    <property type="project" value="UniProtKB-KW"/>
</dbReference>
<evidence type="ECO:0000256" key="2">
    <source>
        <dbReference type="ARBA" id="ARBA00022578"/>
    </source>
</evidence>
<feature type="compositionally biased region" description="Low complexity" evidence="21">
    <location>
        <begin position="235"/>
        <end position="246"/>
    </location>
</feature>
<evidence type="ECO:0000256" key="4">
    <source>
        <dbReference type="ARBA" id="ARBA00022670"/>
    </source>
</evidence>
<protein>
    <recommendedName>
        <fullName evidence="22">Integrase catalytic domain-containing protein</fullName>
    </recommendedName>
</protein>
<dbReference type="Proteomes" id="UP000629468">
    <property type="component" value="Unassembled WGS sequence"/>
</dbReference>
<evidence type="ECO:0000256" key="21">
    <source>
        <dbReference type="SAM" id="MobiDB-lite"/>
    </source>
</evidence>
<evidence type="ECO:0000313" key="24">
    <source>
        <dbReference type="Proteomes" id="UP000629468"/>
    </source>
</evidence>
<evidence type="ECO:0000256" key="18">
    <source>
        <dbReference type="ARBA" id="ARBA00023172"/>
    </source>
</evidence>
<dbReference type="GO" id="GO:0005524">
    <property type="term" value="F:ATP binding"/>
    <property type="evidence" value="ECO:0007669"/>
    <property type="project" value="UniProtKB-KW"/>
</dbReference>
<dbReference type="GO" id="GO:0015074">
    <property type="term" value="P:DNA integration"/>
    <property type="evidence" value="ECO:0007669"/>
    <property type="project" value="UniProtKB-KW"/>
</dbReference>
<comment type="function">
    <text evidence="1">The aspartyl protease (PR) mediates the proteolytic cleavages of the Gag and Gag-Pol polyproteins after assembly of the VLP.</text>
</comment>
<keyword evidence="16" id="KW-0239">DNA-directed DNA polymerase</keyword>
<reference evidence="23 24" key="1">
    <citation type="journal article" name="Sci. Rep.">
        <title>Telomere-to-telomere assembled and centromere annotated genomes of the two main subspecies of the button mushroom Agaricus bisporus reveal especially polymorphic chromosome ends.</title>
        <authorList>
            <person name="Sonnenberg A.S.M."/>
            <person name="Sedaghat-Telgerd N."/>
            <person name="Lavrijssen B."/>
            <person name="Ohm R.A."/>
            <person name="Hendrickx P.M."/>
            <person name="Scholtmeijer K."/>
            <person name="Baars J.J.P."/>
            <person name="van Peer A."/>
        </authorList>
    </citation>
    <scope>NUCLEOTIDE SEQUENCE [LARGE SCALE GENOMIC DNA]</scope>
    <source>
        <strain evidence="23 24">H119_p4</strain>
    </source>
</reference>
<evidence type="ECO:0000256" key="3">
    <source>
        <dbReference type="ARBA" id="ARBA00022612"/>
    </source>
</evidence>
<evidence type="ECO:0000256" key="10">
    <source>
        <dbReference type="ARBA" id="ARBA00022801"/>
    </source>
</evidence>
<dbReference type="Pfam" id="PF22936">
    <property type="entry name" value="Pol_BBD"/>
    <property type="match status" value="1"/>
</dbReference>
<evidence type="ECO:0000256" key="15">
    <source>
        <dbReference type="ARBA" id="ARBA00022918"/>
    </source>
</evidence>
<dbReference type="GO" id="GO:0046872">
    <property type="term" value="F:metal ion binding"/>
    <property type="evidence" value="ECO:0007669"/>
    <property type="project" value="UniProtKB-KW"/>
</dbReference>
<dbReference type="SUPFAM" id="SSF53098">
    <property type="entry name" value="Ribonuclease H-like"/>
    <property type="match status" value="1"/>
</dbReference>
<keyword evidence="9" id="KW-0255">Endonuclease</keyword>
<comment type="catalytic activity">
    <reaction evidence="19">
        <text>DNA(n) + a 2'-deoxyribonucleoside 5'-triphosphate = DNA(n+1) + diphosphate</text>
        <dbReference type="Rhea" id="RHEA:22508"/>
        <dbReference type="Rhea" id="RHEA-COMP:17339"/>
        <dbReference type="Rhea" id="RHEA-COMP:17340"/>
        <dbReference type="ChEBI" id="CHEBI:33019"/>
        <dbReference type="ChEBI" id="CHEBI:61560"/>
        <dbReference type="ChEBI" id="CHEBI:173112"/>
        <dbReference type="EC" id="2.7.7.49"/>
    </reaction>
</comment>
<dbReference type="EMBL" id="JABXXO010000006">
    <property type="protein sequence ID" value="KAF7776613.1"/>
    <property type="molecule type" value="Genomic_DNA"/>
</dbReference>
<dbReference type="PANTHER" id="PTHR42648:SF11">
    <property type="entry name" value="TRANSPOSON TY4-P GAG-POL POLYPROTEIN"/>
    <property type="match status" value="1"/>
</dbReference>
<keyword evidence="10" id="KW-0378">Hydrolase</keyword>